<dbReference type="EMBL" id="BOON01000006">
    <property type="protein sequence ID" value="GII21288.1"/>
    <property type="molecule type" value="Genomic_DNA"/>
</dbReference>
<accession>A0A8J3X1V4</accession>
<reference evidence="1" key="1">
    <citation type="submission" date="2021-01" db="EMBL/GenBank/DDBJ databases">
        <title>Whole genome shotgun sequence of Planosporangium mesophilum NBRC 109066.</title>
        <authorList>
            <person name="Komaki H."/>
            <person name="Tamura T."/>
        </authorList>
    </citation>
    <scope>NUCLEOTIDE SEQUENCE</scope>
    <source>
        <strain evidence="1">NBRC 109066</strain>
    </source>
</reference>
<gene>
    <name evidence="1" type="ORF">Pme01_08850</name>
</gene>
<proteinExistence type="predicted"/>
<dbReference type="Proteomes" id="UP000599074">
    <property type="component" value="Unassembled WGS sequence"/>
</dbReference>
<sequence>MNDKSLRGVSKSGDAESLTRRGRLIRVTATLIGCALLLTGTAVGDDDDFPFGPFRVYASADPPGAPVADTRVEAVDTAGLRRILTQADTGIRRAEIEGQLDRFTAEPSRLSTVATAYQRRNPGAAPLREVSVVVRWHEVRDGRPTGRSWDATTVVWRP</sequence>
<organism evidence="1 2">
    <name type="scientific">Planosporangium mesophilum</name>
    <dbReference type="NCBI Taxonomy" id="689768"/>
    <lineage>
        <taxon>Bacteria</taxon>
        <taxon>Bacillati</taxon>
        <taxon>Actinomycetota</taxon>
        <taxon>Actinomycetes</taxon>
        <taxon>Micromonosporales</taxon>
        <taxon>Micromonosporaceae</taxon>
        <taxon>Planosporangium</taxon>
    </lineage>
</organism>
<comment type="caution">
    <text evidence="1">The sequence shown here is derived from an EMBL/GenBank/DDBJ whole genome shotgun (WGS) entry which is preliminary data.</text>
</comment>
<name>A0A8J3X1V4_9ACTN</name>
<dbReference type="AlphaFoldDB" id="A0A8J3X1V4"/>
<dbReference type="RefSeq" id="WP_168112530.1">
    <property type="nucleotide sequence ID" value="NZ_BOON01000006.1"/>
</dbReference>
<keyword evidence="2" id="KW-1185">Reference proteome</keyword>
<evidence type="ECO:0000313" key="1">
    <source>
        <dbReference type="EMBL" id="GII21288.1"/>
    </source>
</evidence>
<evidence type="ECO:0000313" key="2">
    <source>
        <dbReference type="Proteomes" id="UP000599074"/>
    </source>
</evidence>
<protein>
    <submittedName>
        <fullName evidence="1">Uncharacterized protein</fullName>
    </submittedName>
</protein>